<evidence type="ECO:0008006" key="5">
    <source>
        <dbReference type="Google" id="ProtNLM"/>
    </source>
</evidence>
<evidence type="ECO:0000256" key="1">
    <source>
        <dbReference type="SAM" id="MobiDB-lite"/>
    </source>
</evidence>
<proteinExistence type="predicted"/>
<name>A0A3D9ZDQ2_9HYPH</name>
<keyword evidence="2" id="KW-1133">Transmembrane helix</keyword>
<evidence type="ECO:0000313" key="3">
    <source>
        <dbReference type="EMBL" id="REF89596.1"/>
    </source>
</evidence>
<keyword evidence="2" id="KW-0472">Membrane</keyword>
<feature type="compositionally biased region" description="Acidic residues" evidence="1">
    <location>
        <begin position="74"/>
        <end position="87"/>
    </location>
</feature>
<gene>
    <name evidence="3" type="ORF">DES32_0823</name>
</gene>
<evidence type="ECO:0000256" key="2">
    <source>
        <dbReference type="SAM" id="Phobius"/>
    </source>
</evidence>
<dbReference type="RefSeq" id="WP_129396402.1">
    <property type="nucleotide sequence ID" value="NZ_CP025086.1"/>
</dbReference>
<organism evidence="3 4">
    <name type="scientific">Methylovirgula ligni</name>
    <dbReference type="NCBI Taxonomy" id="569860"/>
    <lineage>
        <taxon>Bacteria</taxon>
        <taxon>Pseudomonadati</taxon>
        <taxon>Pseudomonadota</taxon>
        <taxon>Alphaproteobacteria</taxon>
        <taxon>Hyphomicrobiales</taxon>
        <taxon>Beijerinckiaceae</taxon>
        <taxon>Methylovirgula</taxon>
    </lineage>
</organism>
<feature type="transmembrane region" description="Helical" evidence="2">
    <location>
        <begin position="108"/>
        <end position="131"/>
    </location>
</feature>
<keyword evidence="4" id="KW-1185">Reference proteome</keyword>
<protein>
    <recommendedName>
        <fullName evidence="5">Inner membrane protein</fullName>
    </recommendedName>
</protein>
<reference evidence="3 4" key="1">
    <citation type="submission" date="2018-08" db="EMBL/GenBank/DDBJ databases">
        <title>Genomic Encyclopedia of Type Strains, Phase IV (KMG-IV): sequencing the most valuable type-strain genomes for metagenomic binning, comparative biology and taxonomic classification.</title>
        <authorList>
            <person name="Goeker M."/>
        </authorList>
    </citation>
    <scope>NUCLEOTIDE SEQUENCE [LARGE SCALE GENOMIC DNA]</scope>
    <source>
        <strain evidence="3 4">BW863</strain>
    </source>
</reference>
<dbReference type="AlphaFoldDB" id="A0A3D9ZDQ2"/>
<feature type="region of interest" description="Disordered" evidence="1">
    <location>
        <begin position="1"/>
        <end position="106"/>
    </location>
</feature>
<evidence type="ECO:0000313" key="4">
    <source>
        <dbReference type="Proteomes" id="UP000256900"/>
    </source>
</evidence>
<sequence length="440" mass="44791">MADPEPGEDTGTVPPKPDFSANALRRDTAVIDGTAEDLTPQDSHQESQETADVSEPVAHTALPLSESETTPVEDASESPEPAPEEAPSEPSSPETPPRAGETRPRRGGVLAPALLSLIIGGAAGFGGAYGLRYLDNSDAEINALRVQLAHLEMQQPDVARQNAQTEALANAQSDFGKRLATTEAAVNANADALTALRGEVAKLAARKPVAAVAGAAPDLGPLTQQVTDLQDKLTALTTQVGGLSGSLAAQKSQVTATQNLVAQSAAAHADDTAVALIAGSLLRKAEAGLPFADDLSALAAHGADKAALASLEPAARSGVPASATLAAQFAAESPAILATAPAPHAKGFLDRLLKDAEGLVRIRKIGDTSGDSLAAHVARIQKALDAGAVETAYQQWTALPAPAQQASRDFGTAAKHRLDTIAAARAIEASALANLGKAKS</sequence>
<keyword evidence="2" id="KW-0812">Transmembrane</keyword>
<dbReference type="Proteomes" id="UP000256900">
    <property type="component" value="Unassembled WGS sequence"/>
</dbReference>
<accession>A0A3D9ZDQ2</accession>
<comment type="caution">
    <text evidence="3">The sequence shown here is derived from an EMBL/GenBank/DDBJ whole genome shotgun (WGS) entry which is preliminary data.</text>
</comment>
<dbReference type="OrthoDB" id="8441668at2"/>
<dbReference type="EMBL" id="QUMO01000001">
    <property type="protein sequence ID" value="REF89596.1"/>
    <property type="molecule type" value="Genomic_DNA"/>
</dbReference>
<dbReference type="Gene3D" id="1.20.5.340">
    <property type="match status" value="1"/>
</dbReference>